<evidence type="ECO:0000256" key="4">
    <source>
        <dbReference type="ARBA" id="ARBA00022827"/>
    </source>
</evidence>
<evidence type="ECO:0000256" key="2">
    <source>
        <dbReference type="ARBA" id="ARBA00010989"/>
    </source>
</evidence>
<keyword evidence="8" id="KW-1185">Reference proteome</keyword>
<comment type="cofactor">
    <cofactor evidence="1">
        <name>FAD</name>
        <dbReference type="ChEBI" id="CHEBI:57692"/>
    </cofactor>
</comment>
<evidence type="ECO:0000313" key="8">
    <source>
        <dbReference type="Proteomes" id="UP000815325"/>
    </source>
</evidence>
<dbReference type="Gene3D" id="3.30.9.10">
    <property type="entry name" value="D-Amino Acid Oxidase, subunit A, domain 2"/>
    <property type="match status" value="1"/>
</dbReference>
<keyword evidence="4" id="KW-0274">FAD</keyword>
<dbReference type="Pfam" id="PF01266">
    <property type="entry name" value="DAO"/>
    <property type="match status" value="1"/>
</dbReference>
<comment type="similarity">
    <text evidence="2">Belongs to the MSOX/MTOX family.</text>
</comment>
<dbReference type="SUPFAM" id="SSF54373">
    <property type="entry name" value="FAD-linked reductases, C-terminal domain"/>
    <property type="match status" value="1"/>
</dbReference>
<protein>
    <recommendedName>
        <fullName evidence="6">FAD dependent oxidoreductase domain-containing protein</fullName>
    </recommendedName>
</protein>
<accession>A0ABQ7GHK8</accession>
<comment type="caution">
    <text evidence="7">The sequence shown here is derived from an EMBL/GenBank/DDBJ whole genome shotgun (WGS) entry which is preliminary data.</text>
</comment>
<evidence type="ECO:0000313" key="7">
    <source>
        <dbReference type="EMBL" id="KAF5834087.1"/>
    </source>
</evidence>
<dbReference type="InterPro" id="IPR006076">
    <property type="entry name" value="FAD-dep_OxRdtase"/>
</dbReference>
<feature type="domain" description="FAD dependent oxidoreductase" evidence="6">
    <location>
        <begin position="14"/>
        <end position="134"/>
    </location>
</feature>
<dbReference type="InterPro" id="IPR045170">
    <property type="entry name" value="MTOX"/>
</dbReference>
<name>A0ABQ7GHK8_DUNSA</name>
<dbReference type="InterPro" id="IPR036188">
    <property type="entry name" value="FAD/NAD-bd_sf"/>
</dbReference>
<feature type="non-terminal residue" evidence="7">
    <location>
        <position position="1"/>
    </location>
</feature>
<organism evidence="7 8">
    <name type="scientific">Dunaliella salina</name>
    <name type="common">Green alga</name>
    <name type="synonym">Protococcus salinus</name>
    <dbReference type="NCBI Taxonomy" id="3046"/>
    <lineage>
        <taxon>Eukaryota</taxon>
        <taxon>Viridiplantae</taxon>
        <taxon>Chlorophyta</taxon>
        <taxon>core chlorophytes</taxon>
        <taxon>Chlorophyceae</taxon>
        <taxon>CS clade</taxon>
        <taxon>Chlamydomonadales</taxon>
        <taxon>Dunaliellaceae</taxon>
        <taxon>Dunaliella</taxon>
    </lineage>
</organism>
<keyword evidence="3" id="KW-0285">Flavoprotein</keyword>
<evidence type="ECO:0000256" key="1">
    <source>
        <dbReference type="ARBA" id="ARBA00001974"/>
    </source>
</evidence>
<evidence type="ECO:0000256" key="5">
    <source>
        <dbReference type="ARBA" id="ARBA00023002"/>
    </source>
</evidence>
<keyword evidence="5" id="KW-0560">Oxidoreductase</keyword>
<dbReference type="PANTHER" id="PTHR10961:SF7">
    <property type="entry name" value="FAD DEPENDENT OXIDOREDUCTASE DOMAIN-CONTAINING PROTEIN"/>
    <property type="match status" value="1"/>
</dbReference>
<dbReference type="EMBL" id="MU069776">
    <property type="protein sequence ID" value="KAF5834087.1"/>
    <property type="molecule type" value="Genomic_DNA"/>
</dbReference>
<sequence>DIAEGARAAFSLENFPCFIVSKGNDSWYGFPEHGDQPGFKIGKYNHLGEAVHPDNMNRSMTAADEEALRAAVRQFFPAANGLLLNYSTCLFTNTPDGHFIIDRHPCHEQVLIVSACSGHGFKMSSGIGKHAADMVLAAASTSSSSNEIHKSAAQERDNELALHRISTRREGHGDFLQRAQQMAQMRQAA</sequence>
<dbReference type="Gene3D" id="3.50.50.60">
    <property type="entry name" value="FAD/NAD(P)-binding domain"/>
    <property type="match status" value="1"/>
</dbReference>
<dbReference type="PANTHER" id="PTHR10961">
    <property type="entry name" value="PEROXISOMAL SARCOSINE OXIDASE"/>
    <property type="match status" value="1"/>
</dbReference>
<reference evidence="7" key="1">
    <citation type="submission" date="2017-08" db="EMBL/GenBank/DDBJ databases">
        <authorList>
            <person name="Polle J.E."/>
            <person name="Barry K."/>
            <person name="Cushman J."/>
            <person name="Schmutz J."/>
            <person name="Tran D."/>
            <person name="Hathwaick L.T."/>
            <person name="Yim W.C."/>
            <person name="Jenkins J."/>
            <person name="Mckie-Krisberg Z.M."/>
            <person name="Prochnik S."/>
            <person name="Lindquist E."/>
            <person name="Dockter R.B."/>
            <person name="Adam C."/>
            <person name="Molina H."/>
            <person name="Bunkerborg J."/>
            <person name="Jin E."/>
            <person name="Buchheim M."/>
            <person name="Magnuson J."/>
        </authorList>
    </citation>
    <scope>NUCLEOTIDE SEQUENCE</scope>
    <source>
        <strain evidence="7">CCAP 19/18</strain>
    </source>
</reference>
<evidence type="ECO:0000259" key="6">
    <source>
        <dbReference type="Pfam" id="PF01266"/>
    </source>
</evidence>
<dbReference type="Proteomes" id="UP000815325">
    <property type="component" value="Unassembled WGS sequence"/>
</dbReference>
<evidence type="ECO:0000256" key="3">
    <source>
        <dbReference type="ARBA" id="ARBA00022630"/>
    </source>
</evidence>
<proteinExistence type="inferred from homology"/>
<gene>
    <name evidence="7" type="ORF">DUNSADRAFT_9401</name>
</gene>